<protein>
    <submittedName>
        <fullName evidence="2">Uncharacterized protein</fullName>
    </submittedName>
</protein>
<sequence>MHSNLQHKSPVIDRGQPIGKAPGEAATLQIVASKSTEEGGQSSKYLLILYSQLASSLETVEGSIVFDKDSKMKNLSYFLEHYQHPESLFSLPPIKHSCENKNQMSKFVFIKNNGNSLILALLEN</sequence>
<dbReference type="AlphaFoldDB" id="A0AAW0M1Y2"/>
<comment type="caution">
    <text evidence="2">The sequence shown here is derived from an EMBL/GenBank/DDBJ whole genome shotgun (WGS) entry which is preliminary data.</text>
</comment>
<gene>
    <name evidence="2" type="ORF">CFP56_018572</name>
</gene>
<reference evidence="2" key="2">
    <citation type="journal article" date="2018" name="Sci. Data">
        <title>The draft genome sequence of cork oak.</title>
        <authorList>
            <person name="Ramos A.M."/>
            <person name="Usie A."/>
            <person name="Barbosa P."/>
            <person name="Barros P.M."/>
            <person name="Capote T."/>
            <person name="Chaves I."/>
            <person name="Simoes F."/>
            <person name="Abreu I."/>
            <person name="Carrasquinho I."/>
            <person name="Faro C."/>
            <person name="Guimaraes J.B."/>
            <person name="Mendonca D."/>
            <person name="Nobrega F."/>
            <person name="Rodrigues L."/>
            <person name="Saibo N.J.M."/>
            <person name="Varela M.C."/>
            <person name="Egas C."/>
            <person name="Matos J."/>
            <person name="Miguel C.M."/>
            <person name="Oliveira M.M."/>
            <person name="Ricardo C.P."/>
            <person name="Goncalves S."/>
        </authorList>
    </citation>
    <scope>NUCLEOTIDE SEQUENCE [LARGE SCALE GENOMIC DNA]</scope>
    <source>
        <strain evidence="2">HL8</strain>
    </source>
</reference>
<reference evidence="2" key="1">
    <citation type="submission" date="2017-12" db="EMBL/GenBank/DDBJ databases">
        <authorList>
            <person name="Barbosa P."/>
            <person name="Usie A."/>
            <person name="Ramos A.M."/>
        </authorList>
    </citation>
    <scope>NUCLEOTIDE SEQUENCE</scope>
    <source>
        <strain evidence="2">HL8</strain>
        <tissue evidence="2">Leaves</tissue>
    </source>
</reference>
<reference evidence="2" key="3">
    <citation type="submission" date="2023-07" db="EMBL/GenBank/DDBJ databases">
        <title>An improved reference 1 genome and first organelle genomes of Quercus suber.</title>
        <authorList>
            <consortium name="Genosuber Consortium"/>
            <person name="Usie A."/>
            <person name="Serra O."/>
            <person name="Barros P."/>
        </authorList>
    </citation>
    <scope>NUCLEOTIDE SEQUENCE</scope>
    <source>
        <strain evidence="2">HL8</strain>
        <tissue evidence="2">Leaves</tissue>
    </source>
</reference>
<organism evidence="2">
    <name type="scientific">Quercus suber</name>
    <name type="common">Cork oak</name>
    <dbReference type="NCBI Taxonomy" id="58331"/>
    <lineage>
        <taxon>Eukaryota</taxon>
        <taxon>Viridiplantae</taxon>
        <taxon>Streptophyta</taxon>
        <taxon>Embryophyta</taxon>
        <taxon>Tracheophyta</taxon>
        <taxon>Spermatophyta</taxon>
        <taxon>Magnoliopsida</taxon>
        <taxon>eudicotyledons</taxon>
        <taxon>Gunneridae</taxon>
        <taxon>Pentapetalae</taxon>
        <taxon>rosids</taxon>
        <taxon>fabids</taxon>
        <taxon>Fagales</taxon>
        <taxon>Fagaceae</taxon>
        <taxon>Quercus</taxon>
    </lineage>
</organism>
<dbReference type="EMBL" id="PKMF04000028">
    <property type="protein sequence ID" value="KAK7857288.1"/>
    <property type="molecule type" value="Genomic_DNA"/>
</dbReference>
<feature type="region of interest" description="Disordered" evidence="1">
    <location>
        <begin position="1"/>
        <end position="20"/>
    </location>
</feature>
<accession>A0AAW0M1Y2</accession>
<name>A0AAW0M1Y2_QUESU</name>
<evidence type="ECO:0000256" key="1">
    <source>
        <dbReference type="SAM" id="MobiDB-lite"/>
    </source>
</evidence>
<evidence type="ECO:0000313" key="2">
    <source>
        <dbReference type="EMBL" id="KAK7857288.1"/>
    </source>
</evidence>
<proteinExistence type="predicted"/>